<evidence type="ECO:0000313" key="6">
    <source>
        <dbReference type="Proteomes" id="UP000566813"/>
    </source>
</evidence>
<organism evidence="5 6">
    <name type="scientific">Novosphingobium flavum</name>
    <dbReference type="NCBI Taxonomy" id="1778672"/>
    <lineage>
        <taxon>Bacteria</taxon>
        <taxon>Pseudomonadati</taxon>
        <taxon>Pseudomonadota</taxon>
        <taxon>Alphaproteobacteria</taxon>
        <taxon>Sphingomonadales</taxon>
        <taxon>Sphingomonadaceae</taxon>
        <taxon>Novosphingobium</taxon>
    </lineage>
</organism>
<dbReference type="Proteomes" id="UP000566813">
    <property type="component" value="Unassembled WGS sequence"/>
</dbReference>
<evidence type="ECO:0000256" key="1">
    <source>
        <dbReference type="ARBA" id="ARBA00005495"/>
    </source>
</evidence>
<dbReference type="InterPro" id="IPR006913">
    <property type="entry name" value="CENP-V/GFA"/>
</dbReference>
<dbReference type="PANTHER" id="PTHR28620:SF1">
    <property type="entry name" value="CENP-V_GFA DOMAIN-CONTAINING PROTEIN"/>
    <property type="match status" value="1"/>
</dbReference>
<keyword evidence="3" id="KW-0862">Zinc</keyword>
<accession>A0A7X1FSC5</accession>
<dbReference type="PANTHER" id="PTHR28620">
    <property type="entry name" value="CENTROMERE PROTEIN V"/>
    <property type="match status" value="1"/>
</dbReference>
<keyword evidence="2" id="KW-0479">Metal-binding</keyword>
<gene>
    <name evidence="5" type="ORF">H7F51_10390</name>
</gene>
<dbReference type="SUPFAM" id="SSF51316">
    <property type="entry name" value="Mss4-like"/>
    <property type="match status" value="1"/>
</dbReference>
<dbReference type="AlphaFoldDB" id="A0A7X1FSC5"/>
<sequence length="140" mass="15322">MKTFSCHCGAVRITLGKRPDYINACNCSICGKSGARWGYFHPSEVHITGATTAYHRSDKAEPGTNFHFCPVCGSTTHFSLTESAVAKYGNTLMGVNMWLADESELAGIELRFPDGRAWPGEGEFGYWREARIIGDAPAAR</sequence>
<feature type="domain" description="CENP-V/GFA" evidence="4">
    <location>
        <begin position="1"/>
        <end position="119"/>
    </location>
</feature>
<dbReference type="InterPro" id="IPR011057">
    <property type="entry name" value="Mss4-like_sf"/>
</dbReference>
<evidence type="ECO:0000256" key="3">
    <source>
        <dbReference type="ARBA" id="ARBA00022833"/>
    </source>
</evidence>
<dbReference type="GO" id="GO:0016846">
    <property type="term" value="F:carbon-sulfur lyase activity"/>
    <property type="evidence" value="ECO:0007669"/>
    <property type="project" value="InterPro"/>
</dbReference>
<dbReference type="EMBL" id="JACLAW010000007">
    <property type="protein sequence ID" value="MBC2665934.1"/>
    <property type="molecule type" value="Genomic_DNA"/>
</dbReference>
<proteinExistence type="inferred from homology"/>
<protein>
    <submittedName>
        <fullName evidence="5">Aldehyde-activating protein</fullName>
    </submittedName>
</protein>
<dbReference type="Pfam" id="PF04828">
    <property type="entry name" value="GFA"/>
    <property type="match status" value="1"/>
</dbReference>
<evidence type="ECO:0000313" key="5">
    <source>
        <dbReference type="EMBL" id="MBC2665934.1"/>
    </source>
</evidence>
<comment type="similarity">
    <text evidence="1">Belongs to the Gfa family.</text>
</comment>
<name>A0A7X1FSC5_9SPHN</name>
<dbReference type="GO" id="GO:0046872">
    <property type="term" value="F:metal ion binding"/>
    <property type="evidence" value="ECO:0007669"/>
    <property type="project" value="UniProtKB-KW"/>
</dbReference>
<evidence type="ECO:0000256" key="2">
    <source>
        <dbReference type="ARBA" id="ARBA00022723"/>
    </source>
</evidence>
<dbReference type="InterPro" id="IPR052355">
    <property type="entry name" value="CENP-V-like"/>
</dbReference>
<dbReference type="RefSeq" id="WP_185664238.1">
    <property type="nucleotide sequence ID" value="NZ_JACLAW010000007.1"/>
</dbReference>
<evidence type="ECO:0000259" key="4">
    <source>
        <dbReference type="PROSITE" id="PS51891"/>
    </source>
</evidence>
<keyword evidence="6" id="KW-1185">Reference proteome</keyword>
<reference evidence="5 6" key="1">
    <citation type="submission" date="2020-08" db="EMBL/GenBank/DDBJ databases">
        <title>The genome sequence of type strain Novosphingobium flavum NBRC 111647.</title>
        <authorList>
            <person name="Liu Y."/>
        </authorList>
    </citation>
    <scope>NUCLEOTIDE SEQUENCE [LARGE SCALE GENOMIC DNA]</scope>
    <source>
        <strain evidence="5 6">NBRC 111647</strain>
    </source>
</reference>
<dbReference type="PROSITE" id="PS51891">
    <property type="entry name" value="CENP_V_GFA"/>
    <property type="match status" value="1"/>
</dbReference>
<dbReference type="Gene3D" id="2.170.150.70">
    <property type="match status" value="1"/>
</dbReference>
<comment type="caution">
    <text evidence="5">The sequence shown here is derived from an EMBL/GenBank/DDBJ whole genome shotgun (WGS) entry which is preliminary data.</text>
</comment>